<dbReference type="EC" id="2.6.1.62" evidence="10"/>
<dbReference type="PIRSF" id="PIRSF000521">
    <property type="entry name" value="Transaminase_4ab_Lys_Orn"/>
    <property type="match status" value="1"/>
</dbReference>
<name>A0A6N6VM36_9HYPH</name>
<dbReference type="InterPro" id="IPR049704">
    <property type="entry name" value="Aminotrans_3_PPA_site"/>
</dbReference>
<evidence type="ECO:0000256" key="4">
    <source>
        <dbReference type="ARBA" id="ARBA00022576"/>
    </source>
</evidence>
<dbReference type="GO" id="GO:0006526">
    <property type="term" value="P:L-arginine biosynthetic process"/>
    <property type="evidence" value="ECO:0007669"/>
    <property type="project" value="UniProtKB-KW"/>
</dbReference>
<dbReference type="UniPathway" id="UPA00078">
    <property type="reaction ID" value="UER00160"/>
</dbReference>
<keyword evidence="10" id="KW-0963">Cytoplasm</keyword>
<comment type="caution">
    <text evidence="11">The sequence shown here is derived from an EMBL/GenBank/DDBJ whole genome shotgun (WGS) entry which is preliminary data.</text>
</comment>
<feature type="binding site" evidence="10">
    <location>
        <position position="63"/>
    </location>
    <ligand>
        <name>substrate</name>
    </ligand>
</feature>
<comment type="similarity">
    <text evidence="10">Belongs to the class-III pyridoxal-phosphate-dependent aminotransferase family. BioA subfamily.</text>
</comment>
<comment type="subcellular location">
    <subcellularLocation>
        <location evidence="10">Cytoplasm</location>
    </subcellularLocation>
</comment>
<keyword evidence="3" id="KW-0055">Arginine biosynthesis</keyword>
<dbReference type="GO" id="GO:0030170">
    <property type="term" value="F:pyridoxal phosphate binding"/>
    <property type="evidence" value="ECO:0007669"/>
    <property type="project" value="UniProtKB-UniRule"/>
</dbReference>
<dbReference type="InterPro" id="IPR005815">
    <property type="entry name" value="BioA"/>
</dbReference>
<keyword evidence="6 10" id="KW-0949">S-adenosyl-L-methionine</keyword>
<dbReference type="SUPFAM" id="SSF53383">
    <property type="entry name" value="PLP-dependent transferases"/>
    <property type="match status" value="1"/>
</dbReference>
<feature type="site" description="Participates in the substrate recognition with KAPA and in a stacking interaction with the adenine ring of SAM" evidence="10">
    <location>
        <position position="28"/>
    </location>
</feature>
<dbReference type="PANTHER" id="PTHR42684">
    <property type="entry name" value="ADENOSYLMETHIONINE-8-AMINO-7-OXONONANOATE AMINOTRANSFERASE"/>
    <property type="match status" value="1"/>
</dbReference>
<evidence type="ECO:0000256" key="2">
    <source>
        <dbReference type="ARBA" id="ARBA00005063"/>
    </source>
</evidence>
<evidence type="ECO:0000256" key="6">
    <source>
        <dbReference type="ARBA" id="ARBA00022691"/>
    </source>
</evidence>
<keyword evidence="5 10" id="KW-0808">Transferase</keyword>
<feature type="binding site" evidence="10">
    <location>
        <begin position="123"/>
        <end position="124"/>
    </location>
    <ligand>
        <name>pyridoxal 5'-phosphate</name>
        <dbReference type="ChEBI" id="CHEBI:597326"/>
    </ligand>
</feature>
<evidence type="ECO:0000256" key="9">
    <source>
        <dbReference type="ARBA" id="ARBA00048449"/>
    </source>
</evidence>
<dbReference type="Gene3D" id="3.40.640.10">
    <property type="entry name" value="Type I PLP-dependent aspartate aminotransferase-like (Major domain)"/>
    <property type="match status" value="1"/>
</dbReference>
<dbReference type="RefSeq" id="WP_152214213.1">
    <property type="nucleotide sequence ID" value="NZ_JBAQYD010000231.1"/>
</dbReference>
<dbReference type="AlphaFoldDB" id="A0A6N6VM36"/>
<keyword evidence="12" id="KW-1185">Reference proteome</keyword>
<comment type="pathway">
    <text evidence="2 10">Cofactor biosynthesis; biotin biosynthesis; 7,8-diaminononanoate from 8-amino-7-oxononanoate (SAM route): step 1/1.</text>
</comment>
<dbReference type="FunFam" id="3.40.640.10:FF:000004">
    <property type="entry name" value="Acetylornithine aminotransferase"/>
    <property type="match status" value="1"/>
</dbReference>
<dbReference type="InterPro" id="IPR015421">
    <property type="entry name" value="PyrdxlP-dep_Trfase_major"/>
</dbReference>
<keyword evidence="8 10" id="KW-0663">Pyridoxal phosphate</keyword>
<feature type="binding site" evidence="10">
    <location>
        <position position="397"/>
    </location>
    <ligand>
        <name>substrate</name>
    </ligand>
</feature>
<dbReference type="HAMAP" id="MF_00834">
    <property type="entry name" value="BioA"/>
    <property type="match status" value="1"/>
</dbReference>
<dbReference type="GO" id="GO:0009102">
    <property type="term" value="P:biotin biosynthetic process"/>
    <property type="evidence" value="ECO:0007669"/>
    <property type="project" value="UniProtKB-UniRule"/>
</dbReference>
<reference evidence="11 12" key="1">
    <citation type="submission" date="2019-09" db="EMBL/GenBank/DDBJ databases">
        <title>Parvibaculum sedimenti sp. nov., isolated from sediment.</title>
        <authorList>
            <person name="Wang Y."/>
        </authorList>
    </citation>
    <scope>NUCLEOTIDE SEQUENCE [LARGE SCALE GENOMIC DNA]</scope>
    <source>
        <strain evidence="11 12">HXT-9</strain>
    </source>
</reference>
<dbReference type="GO" id="GO:0005737">
    <property type="term" value="C:cytoplasm"/>
    <property type="evidence" value="ECO:0007669"/>
    <property type="project" value="UniProtKB-SubCell"/>
</dbReference>
<evidence type="ECO:0000256" key="7">
    <source>
        <dbReference type="ARBA" id="ARBA00022756"/>
    </source>
</evidence>
<feature type="binding site" evidence="10">
    <location>
        <position position="313"/>
    </location>
    <ligand>
        <name>substrate</name>
    </ligand>
</feature>
<dbReference type="PANTHER" id="PTHR42684:SF17">
    <property type="entry name" value="ADENOSYLMETHIONINE-8-AMINO-7-OXONONANOATE AMINOTRANSFERASE"/>
    <property type="match status" value="1"/>
</dbReference>
<evidence type="ECO:0000256" key="10">
    <source>
        <dbReference type="HAMAP-Rule" id="MF_00834"/>
    </source>
</evidence>
<gene>
    <name evidence="10" type="primary">bioA</name>
    <name evidence="11" type="ORF">F2P47_00555</name>
</gene>
<organism evidence="11 12">
    <name type="scientific">Parvibaculum sedimenti</name>
    <dbReference type="NCBI Taxonomy" id="2608632"/>
    <lineage>
        <taxon>Bacteria</taxon>
        <taxon>Pseudomonadati</taxon>
        <taxon>Pseudomonadota</taxon>
        <taxon>Alphaproteobacteria</taxon>
        <taxon>Hyphomicrobiales</taxon>
        <taxon>Parvibaculaceae</taxon>
        <taxon>Parvibaculum</taxon>
    </lineage>
</organism>
<comment type="function">
    <text evidence="10">Catalyzes the transfer of the alpha-amino group from S-adenosyl-L-methionine (SAM) to 7-keto-8-aminopelargonic acid (KAPA) to form 7,8-diaminopelargonic acid (DAPA). It is the only aminotransferase known to utilize SAM as an amino donor.</text>
</comment>
<evidence type="ECO:0000256" key="3">
    <source>
        <dbReference type="ARBA" id="ARBA00022571"/>
    </source>
</evidence>
<accession>A0A6N6VM36</accession>
<protein>
    <recommendedName>
        <fullName evidence="10">Adenosylmethionine-8-amino-7-oxononanoate aminotransferase</fullName>
        <ecNumber evidence="10">2.6.1.62</ecNumber>
    </recommendedName>
    <alternativeName>
        <fullName evidence="10">7,8-diamino-pelargonic acid aminotransferase</fullName>
        <shortName evidence="10">DAPA AT</shortName>
        <shortName evidence="10">DAPA aminotransferase</shortName>
    </alternativeName>
    <alternativeName>
        <fullName evidence="10">7,8-diaminononanoate synthase</fullName>
        <shortName evidence="10">DANS</shortName>
    </alternativeName>
    <alternativeName>
        <fullName evidence="10">Diaminopelargonic acid synthase</fullName>
    </alternativeName>
</protein>
<dbReference type="CDD" id="cd00610">
    <property type="entry name" value="OAT_like"/>
    <property type="match status" value="1"/>
</dbReference>
<comment type="subunit">
    <text evidence="10">Homodimer.</text>
</comment>
<feature type="modified residue" description="N6-(pyridoxal phosphate)lysine" evidence="10">
    <location>
        <position position="279"/>
    </location>
</feature>
<dbReference type="GO" id="GO:0004015">
    <property type="term" value="F:adenosylmethionine-8-amino-7-oxononanoate transaminase activity"/>
    <property type="evidence" value="ECO:0007669"/>
    <property type="project" value="UniProtKB-UniRule"/>
</dbReference>
<comment type="cofactor">
    <cofactor evidence="1 10">
        <name>pyridoxal 5'-phosphate</name>
        <dbReference type="ChEBI" id="CHEBI:597326"/>
    </cofactor>
</comment>
<dbReference type="NCBIfam" id="NF004624">
    <property type="entry name" value="PRK05964.1"/>
    <property type="match status" value="1"/>
</dbReference>
<feature type="binding site" evidence="10">
    <location>
        <position position="250"/>
    </location>
    <ligand>
        <name>pyridoxal 5'-phosphate</name>
        <dbReference type="ChEBI" id="CHEBI:597326"/>
    </ligand>
</feature>
<evidence type="ECO:0000313" key="12">
    <source>
        <dbReference type="Proteomes" id="UP000468901"/>
    </source>
</evidence>
<feature type="binding site" evidence="10">
    <location>
        <begin position="314"/>
        <end position="315"/>
    </location>
    <ligand>
        <name>pyridoxal 5'-phosphate</name>
        <dbReference type="ChEBI" id="CHEBI:597326"/>
    </ligand>
</feature>
<dbReference type="InterPro" id="IPR015424">
    <property type="entry name" value="PyrdxlP-dep_Trfase"/>
</dbReference>
<evidence type="ECO:0000256" key="8">
    <source>
        <dbReference type="ARBA" id="ARBA00022898"/>
    </source>
</evidence>
<dbReference type="Proteomes" id="UP000468901">
    <property type="component" value="Unassembled WGS sequence"/>
</dbReference>
<dbReference type="Gene3D" id="3.90.1150.10">
    <property type="entry name" value="Aspartate Aminotransferase, domain 1"/>
    <property type="match status" value="1"/>
</dbReference>
<feature type="binding site" evidence="10">
    <location>
        <position position="279"/>
    </location>
    <ligand>
        <name>substrate</name>
    </ligand>
</feature>
<dbReference type="EMBL" id="WESC01000001">
    <property type="protein sequence ID" value="KAB7742659.1"/>
    <property type="molecule type" value="Genomic_DNA"/>
</dbReference>
<keyword evidence="3" id="KW-0028">Amino-acid biosynthesis</keyword>
<evidence type="ECO:0000256" key="5">
    <source>
        <dbReference type="ARBA" id="ARBA00022679"/>
    </source>
</evidence>
<sequence length="433" mass="47174">MPFPPRNPLLNDVPRWLEEGAPHLWLPYTQMQTVPMPLPVVKTDGVRLTLADGRELIDGTSSWWTAAHGYNHPHIRQAVTAQLERMPHVMLGGLAHEPVMTLATRLAKLLPGDLNHTFFSESGSVSVEIAMKIAVQFWINSGIKGKKRFVSFRGGYHGDTLAAMSVCDPDEGMHTLFKGAIAEQLITGLPTTPEKEAALDAFLATHAHEVAAVMTEPLVQGAGGMIFHDIETLKRLRRLCDKHNVLLVLDEIFVGFGRTGSMFACEAAGIVPDIVTLSKALTGGTMALAATVARTKVFEAFLSDDPSKALMHGPTYTGNPLACAAANASLDLFEREPRLRQVAAIEAQLRRELEPARSIKGVRDVRVKGAIGVIELEAMSNLDGLKRRFVEEGVFIRPFGKIVYTTPPLVIGEEDLARLTAAMLKITAEAALR</sequence>
<dbReference type="InterPro" id="IPR005814">
    <property type="entry name" value="Aminotrans_3"/>
</dbReference>
<proteinExistence type="inferred from homology"/>
<comment type="catalytic activity">
    <reaction evidence="9 10">
        <text>(8S)-8-amino-7-oxononanoate + S-adenosyl-L-methionine = S-adenosyl-4-methylsulfanyl-2-oxobutanoate + (7R,8S)-7,8-diammoniononanoate</text>
        <dbReference type="Rhea" id="RHEA:16861"/>
        <dbReference type="ChEBI" id="CHEBI:16490"/>
        <dbReference type="ChEBI" id="CHEBI:59789"/>
        <dbReference type="ChEBI" id="CHEBI:149468"/>
        <dbReference type="ChEBI" id="CHEBI:149469"/>
        <dbReference type="EC" id="2.6.1.62"/>
    </reaction>
</comment>
<dbReference type="InterPro" id="IPR015422">
    <property type="entry name" value="PyrdxlP-dep_Trfase_small"/>
</dbReference>
<evidence type="ECO:0000313" key="11">
    <source>
        <dbReference type="EMBL" id="KAB7742659.1"/>
    </source>
</evidence>
<keyword evidence="4 10" id="KW-0032">Aminotransferase</keyword>
<dbReference type="NCBIfam" id="TIGR00508">
    <property type="entry name" value="bioA"/>
    <property type="match status" value="1"/>
</dbReference>
<keyword evidence="7 10" id="KW-0093">Biotin biosynthesis</keyword>
<evidence type="ECO:0000256" key="1">
    <source>
        <dbReference type="ARBA" id="ARBA00001933"/>
    </source>
</evidence>
<feature type="binding site" evidence="10">
    <location>
        <position position="156"/>
    </location>
    <ligand>
        <name>substrate</name>
    </ligand>
</feature>
<dbReference type="PROSITE" id="PS00600">
    <property type="entry name" value="AA_TRANSFER_CLASS_3"/>
    <property type="match status" value="1"/>
</dbReference>
<dbReference type="Pfam" id="PF00202">
    <property type="entry name" value="Aminotran_3"/>
    <property type="match status" value="1"/>
</dbReference>